<feature type="non-terminal residue" evidence="9">
    <location>
        <position position="184"/>
    </location>
</feature>
<dbReference type="GO" id="GO:0003723">
    <property type="term" value="F:RNA binding"/>
    <property type="evidence" value="ECO:0007669"/>
    <property type="project" value="InterPro"/>
</dbReference>
<dbReference type="InterPro" id="IPR000477">
    <property type="entry name" value="RT_dom"/>
</dbReference>
<comment type="caution">
    <text evidence="9">The sequence shown here is derived from an EMBL/GenBank/DDBJ whole genome shotgun (WGS) entry which is preliminary data.</text>
</comment>
<dbReference type="PRINTS" id="PR00866">
    <property type="entry name" value="RNADNAPOLMS"/>
</dbReference>
<dbReference type="AlphaFoldDB" id="X1DBI7"/>
<keyword evidence="1" id="KW-0808">Transferase</keyword>
<accession>X1DBI7</accession>
<keyword evidence="4" id="KW-0460">Magnesium</keyword>
<dbReference type="Pfam" id="PF00078">
    <property type="entry name" value="RVT_1"/>
    <property type="match status" value="1"/>
</dbReference>
<evidence type="ECO:0000256" key="4">
    <source>
        <dbReference type="ARBA" id="ARBA00022842"/>
    </source>
</evidence>
<evidence type="ECO:0000256" key="6">
    <source>
        <dbReference type="ARBA" id="ARBA00034120"/>
    </source>
</evidence>
<proteinExistence type="inferred from homology"/>
<organism evidence="9">
    <name type="scientific">marine sediment metagenome</name>
    <dbReference type="NCBI Taxonomy" id="412755"/>
    <lineage>
        <taxon>unclassified sequences</taxon>
        <taxon>metagenomes</taxon>
        <taxon>ecological metagenomes</taxon>
    </lineage>
</organism>
<evidence type="ECO:0000256" key="3">
    <source>
        <dbReference type="ARBA" id="ARBA00022723"/>
    </source>
</evidence>
<dbReference type="PANTHER" id="PTHR34047">
    <property type="entry name" value="NUCLEAR INTRON MATURASE 1, MITOCHONDRIAL-RELATED"/>
    <property type="match status" value="1"/>
</dbReference>
<reference evidence="9" key="1">
    <citation type="journal article" date="2014" name="Front. Microbiol.">
        <title>High frequency of phylogenetically diverse reductive dehalogenase-homologous genes in deep subseafloor sedimentary metagenomes.</title>
        <authorList>
            <person name="Kawai M."/>
            <person name="Futagami T."/>
            <person name="Toyoda A."/>
            <person name="Takaki Y."/>
            <person name="Nishi S."/>
            <person name="Hori S."/>
            <person name="Arai W."/>
            <person name="Tsubouchi T."/>
            <person name="Morono Y."/>
            <person name="Uchiyama I."/>
            <person name="Ito T."/>
            <person name="Fujiyama A."/>
            <person name="Inagaki F."/>
            <person name="Takami H."/>
        </authorList>
    </citation>
    <scope>NUCLEOTIDE SEQUENCE</scope>
    <source>
        <strain evidence="9">Expedition CK06-06</strain>
    </source>
</reference>
<dbReference type="SUPFAM" id="SSF56672">
    <property type="entry name" value="DNA/RNA polymerases"/>
    <property type="match status" value="1"/>
</dbReference>
<dbReference type="GO" id="GO:0003964">
    <property type="term" value="F:RNA-directed DNA polymerase activity"/>
    <property type="evidence" value="ECO:0007669"/>
    <property type="project" value="UniProtKB-EC"/>
</dbReference>
<keyword evidence="3" id="KW-0479">Metal-binding</keyword>
<dbReference type="InterPro" id="IPR000123">
    <property type="entry name" value="Reverse_transcriptase_msDNA"/>
</dbReference>
<evidence type="ECO:0000313" key="9">
    <source>
        <dbReference type="EMBL" id="GAH05680.1"/>
    </source>
</evidence>
<keyword evidence="5" id="KW-0051">Antiviral defense</keyword>
<feature type="non-terminal residue" evidence="9">
    <location>
        <position position="1"/>
    </location>
</feature>
<comment type="similarity">
    <text evidence="6">Belongs to the bacterial reverse transcriptase family.</text>
</comment>
<dbReference type="InterPro" id="IPR043502">
    <property type="entry name" value="DNA/RNA_pol_sf"/>
</dbReference>
<evidence type="ECO:0000256" key="2">
    <source>
        <dbReference type="ARBA" id="ARBA00022695"/>
    </source>
</evidence>
<evidence type="ECO:0000256" key="5">
    <source>
        <dbReference type="ARBA" id="ARBA00023118"/>
    </source>
</evidence>
<evidence type="ECO:0000259" key="8">
    <source>
        <dbReference type="Pfam" id="PF00078"/>
    </source>
</evidence>
<keyword evidence="2" id="KW-0548">Nucleotidyltransferase</keyword>
<sequence length="184" mass="21079">PQISMTDSKKLTLNLEGSPEEWVEKFRNLRNPRDIATLLDVDYELLVYYLYKIPYENRYRVFQIKKRRSSSSTRTISAPAKSLKIIQHKLAQVLASVYEPKAPVHGFRKGKSILTNAERHVNQKYVLNVDLSNFFPSINFGRVRGMFMAVPYKLDEKVATVLAQICCFNNELPQGAPTSPIVSN</sequence>
<dbReference type="CDD" id="cd03487">
    <property type="entry name" value="RT_Bac_retron_II"/>
    <property type="match status" value="1"/>
</dbReference>
<dbReference type="GO" id="GO:0051607">
    <property type="term" value="P:defense response to virus"/>
    <property type="evidence" value="ECO:0007669"/>
    <property type="project" value="UniProtKB-KW"/>
</dbReference>
<dbReference type="EMBL" id="BART01035798">
    <property type="protein sequence ID" value="GAH05680.1"/>
    <property type="molecule type" value="Genomic_DNA"/>
</dbReference>
<comment type="catalytic activity">
    <reaction evidence="7">
        <text>DNA(n) + a 2'-deoxyribonucleoside 5'-triphosphate = DNA(n+1) + diphosphate</text>
        <dbReference type="Rhea" id="RHEA:22508"/>
        <dbReference type="Rhea" id="RHEA-COMP:17339"/>
        <dbReference type="Rhea" id="RHEA-COMP:17340"/>
        <dbReference type="ChEBI" id="CHEBI:33019"/>
        <dbReference type="ChEBI" id="CHEBI:61560"/>
        <dbReference type="ChEBI" id="CHEBI:173112"/>
        <dbReference type="EC" id="2.7.7.49"/>
    </reaction>
</comment>
<evidence type="ECO:0000256" key="7">
    <source>
        <dbReference type="ARBA" id="ARBA00048173"/>
    </source>
</evidence>
<dbReference type="PANTHER" id="PTHR34047:SF7">
    <property type="entry name" value="RNA-DIRECTED DNA POLYMERASE"/>
    <property type="match status" value="1"/>
</dbReference>
<gene>
    <name evidence="9" type="ORF">S01H4_60632</name>
</gene>
<protein>
    <recommendedName>
        <fullName evidence="8">Reverse transcriptase domain-containing protein</fullName>
    </recommendedName>
</protein>
<feature type="domain" description="Reverse transcriptase" evidence="8">
    <location>
        <begin position="64"/>
        <end position="184"/>
    </location>
</feature>
<name>X1DBI7_9ZZZZ</name>
<dbReference type="InterPro" id="IPR051083">
    <property type="entry name" value="GrpII_Intron_Splice-Mob/Def"/>
</dbReference>
<dbReference type="GO" id="GO:0046872">
    <property type="term" value="F:metal ion binding"/>
    <property type="evidence" value="ECO:0007669"/>
    <property type="project" value="UniProtKB-KW"/>
</dbReference>
<evidence type="ECO:0000256" key="1">
    <source>
        <dbReference type="ARBA" id="ARBA00022679"/>
    </source>
</evidence>